<accession>C0QAE6</accession>
<proteinExistence type="predicted"/>
<dbReference type="eggNOG" id="COG3221">
    <property type="taxonomic scope" value="Bacteria"/>
</dbReference>
<dbReference type="SUPFAM" id="SSF53850">
    <property type="entry name" value="Periplasmic binding protein-like II"/>
    <property type="match status" value="1"/>
</dbReference>
<gene>
    <name evidence="1" type="primary">phnD</name>
    <name evidence="1" type="ordered locus">HRM2_16220</name>
</gene>
<dbReference type="PANTHER" id="PTHR35841:SF1">
    <property type="entry name" value="PHOSPHONATES-BINDING PERIPLASMIC PROTEIN"/>
    <property type="match status" value="1"/>
</dbReference>
<dbReference type="HOGENOM" id="CLU_051472_5_0_7"/>
<reference evidence="1 2" key="1">
    <citation type="journal article" date="2009" name="Environ. Microbiol.">
        <title>Genome sequence of Desulfobacterium autotrophicum HRM2, a marine sulfate reducer oxidizing organic carbon completely to carbon dioxide.</title>
        <authorList>
            <person name="Strittmatter A.W."/>
            <person name="Liesegang H."/>
            <person name="Rabus R."/>
            <person name="Decker I."/>
            <person name="Amann J."/>
            <person name="Andres S."/>
            <person name="Henne A."/>
            <person name="Fricke W.F."/>
            <person name="Martinez-Arias R."/>
            <person name="Bartels D."/>
            <person name="Goesmann A."/>
            <person name="Krause L."/>
            <person name="Puehler A."/>
            <person name="Klenk H.P."/>
            <person name="Richter M."/>
            <person name="Schuler M."/>
            <person name="Gloeckner F.O."/>
            <person name="Meyerdierks A."/>
            <person name="Gottschalk G."/>
            <person name="Amann R."/>
        </authorList>
    </citation>
    <scope>NUCLEOTIDE SEQUENCE [LARGE SCALE GENOMIC DNA]</scope>
    <source>
        <strain evidence="2">ATCC 43914 / DSM 3382 / HRM2</strain>
    </source>
</reference>
<dbReference type="STRING" id="177437.HRM2_16220"/>
<protein>
    <submittedName>
        <fullName evidence="1">PhnD</fullName>
    </submittedName>
</protein>
<dbReference type="KEGG" id="dat:HRM2_16220"/>
<keyword evidence="2" id="KW-1185">Reference proteome</keyword>
<dbReference type="AlphaFoldDB" id="C0QAE6"/>
<dbReference type="PANTHER" id="PTHR35841">
    <property type="entry name" value="PHOSPHONATES-BINDING PERIPLASMIC PROTEIN"/>
    <property type="match status" value="1"/>
</dbReference>
<dbReference type="Gene3D" id="3.40.190.10">
    <property type="entry name" value="Periplasmic binding protein-like II"/>
    <property type="match status" value="2"/>
</dbReference>
<sequence length="295" mass="32411">MVCLFFVLGCEDQPSATKVDLSLTEEVIPTVEPDSISYAYLPQYSHTVSHTRHNALIKYLCVETGLNIRQIFPDTFEQHMKMVGEKKVDISFSNPFVYVKIAGRYGARAFARSIEGDNRKTFRGQIICRRDNAAITALADCSGKRWIAVDATSAGGFLFPLGLFLDNGITKSDFSEIAFAPGPGGKQEKVILSVFAGKYDIGTIREGALAVVAGKIDLNKIRVVAMTPHFPGWVYAARKDLDVTIVKKVGQALERLDIHDEAHRSILEAAHFVGVIPGCDSDFDSVRALAARIKE</sequence>
<dbReference type="Proteomes" id="UP000000442">
    <property type="component" value="Chromosome"/>
</dbReference>
<evidence type="ECO:0000313" key="2">
    <source>
        <dbReference type="Proteomes" id="UP000000442"/>
    </source>
</evidence>
<evidence type="ECO:0000313" key="1">
    <source>
        <dbReference type="EMBL" id="ACN14731.1"/>
    </source>
</evidence>
<dbReference type="Pfam" id="PF12974">
    <property type="entry name" value="Phosphonate-bd"/>
    <property type="match status" value="1"/>
</dbReference>
<organism evidence="1 2">
    <name type="scientific">Desulforapulum autotrophicum (strain ATCC 43914 / DSM 3382 / VKM B-1955 / HRM2)</name>
    <name type="common">Desulfobacterium autotrophicum</name>
    <dbReference type="NCBI Taxonomy" id="177437"/>
    <lineage>
        <taxon>Bacteria</taxon>
        <taxon>Pseudomonadati</taxon>
        <taxon>Thermodesulfobacteriota</taxon>
        <taxon>Desulfobacteria</taxon>
        <taxon>Desulfobacterales</taxon>
        <taxon>Desulfobacteraceae</taxon>
        <taxon>Desulforapulum</taxon>
    </lineage>
</organism>
<name>C0QAE6_DESAH</name>
<dbReference type="EMBL" id="CP001087">
    <property type="protein sequence ID" value="ACN14731.1"/>
    <property type="molecule type" value="Genomic_DNA"/>
</dbReference>